<dbReference type="STRING" id="1502745.SAMN02799620_05463"/>
<sequence length="376" mass="38347">MLTLRGTWMRGGTSKCWLFNAVDVDPLLTDAGGLDTLLTSAFGSGDPRQLDGVGGGSSTTSKAAIVRRSQLPGIDVDYLFAQVAIGDRRVEWGSNCGNCATAIGLYALQSGLVAVHDTTTEIRMRNENTGAVLTAEIATPGGVIPSEGIARVPGTNALGVPVGLSFTGLDADPAGVLRTGHAVDDVQVAGGRYTATMLVAGAPAALFDAADLGLTGTEDNDVIADRMDLLVALRQKASLQMGLSRVGEPISHAIPKVGVVGPPRNYRTSAGTEVCADEYDIAVRMVSMLAPHPAIGLTSAVAVAAASTIPGSTVSQSMRMPVADSLRLGTAAGVLHVDLTRAADGALTAVTLHRAARKIATAELFVTAPALVGAGV</sequence>
<dbReference type="Gene3D" id="3.10.310.10">
    <property type="entry name" value="Diaminopimelate Epimerase, Chain A, domain 1"/>
    <property type="match status" value="2"/>
</dbReference>
<dbReference type="Pfam" id="PF04303">
    <property type="entry name" value="PrpF"/>
    <property type="match status" value="1"/>
</dbReference>
<accession>A0A1G4WXR2</accession>
<dbReference type="EMBL" id="FMUB01000014">
    <property type="protein sequence ID" value="SCX31933.1"/>
    <property type="molecule type" value="Genomic_DNA"/>
</dbReference>
<dbReference type="InterPro" id="IPR007400">
    <property type="entry name" value="PrpF-like"/>
</dbReference>
<dbReference type="PANTHER" id="PTHR43709:SF3">
    <property type="entry name" value="ISOMERASE YBHH-RELATED"/>
    <property type="match status" value="1"/>
</dbReference>
<name>A0A1G4WXR2_9MYCO</name>
<dbReference type="RefSeq" id="WP_090363502.1">
    <property type="nucleotide sequence ID" value="NZ_FMUB01000014.1"/>
</dbReference>
<proteinExistence type="inferred from homology"/>
<gene>
    <name evidence="3" type="ORF">SAMN02799620_05463</name>
</gene>
<dbReference type="GO" id="GO:0016853">
    <property type="term" value="F:isomerase activity"/>
    <property type="evidence" value="ECO:0007669"/>
    <property type="project" value="UniProtKB-KW"/>
</dbReference>
<protein>
    <recommendedName>
        <fullName evidence="5">PrpF, AcnD-accessory</fullName>
    </recommendedName>
</protein>
<keyword evidence="2" id="KW-0413">Isomerase</keyword>
<dbReference type="AlphaFoldDB" id="A0A1G4WXR2"/>
<comment type="similarity">
    <text evidence="1">Belongs to the PrpF family.</text>
</comment>
<evidence type="ECO:0000313" key="4">
    <source>
        <dbReference type="Proteomes" id="UP000199707"/>
    </source>
</evidence>
<dbReference type="PANTHER" id="PTHR43709">
    <property type="entry name" value="ACONITATE ISOMERASE-RELATED"/>
    <property type="match status" value="1"/>
</dbReference>
<evidence type="ECO:0000256" key="1">
    <source>
        <dbReference type="ARBA" id="ARBA00007673"/>
    </source>
</evidence>
<reference evidence="4" key="1">
    <citation type="submission" date="2016-10" db="EMBL/GenBank/DDBJ databases">
        <authorList>
            <person name="Varghese N."/>
            <person name="Submissions S."/>
        </authorList>
    </citation>
    <scope>NUCLEOTIDE SEQUENCE [LARGE SCALE GENOMIC DNA]</scope>
    <source>
        <strain evidence="4">UNC267MFSha1.1M11</strain>
    </source>
</reference>
<organism evidence="3 4">
    <name type="scientific">Mycolicibacterium fluoranthenivorans</name>
    <dbReference type="NCBI Taxonomy" id="258505"/>
    <lineage>
        <taxon>Bacteria</taxon>
        <taxon>Bacillati</taxon>
        <taxon>Actinomycetota</taxon>
        <taxon>Actinomycetes</taxon>
        <taxon>Mycobacteriales</taxon>
        <taxon>Mycobacteriaceae</taxon>
        <taxon>Mycolicibacterium</taxon>
    </lineage>
</organism>
<dbReference type="SUPFAM" id="SSF54506">
    <property type="entry name" value="Diaminopimelate epimerase-like"/>
    <property type="match status" value="2"/>
</dbReference>
<evidence type="ECO:0008006" key="5">
    <source>
        <dbReference type="Google" id="ProtNLM"/>
    </source>
</evidence>
<evidence type="ECO:0000256" key="2">
    <source>
        <dbReference type="ARBA" id="ARBA00023235"/>
    </source>
</evidence>
<dbReference type="Proteomes" id="UP000199707">
    <property type="component" value="Unassembled WGS sequence"/>
</dbReference>
<evidence type="ECO:0000313" key="3">
    <source>
        <dbReference type="EMBL" id="SCX31933.1"/>
    </source>
</evidence>